<feature type="region of interest" description="Disordered" evidence="1">
    <location>
        <begin position="726"/>
        <end position="775"/>
    </location>
</feature>
<dbReference type="EMBL" id="CAUYUJ010017338">
    <property type="protein sequence ID" value="CAK0873931.1"/>
    <property type="molecule type" value="Genomic_DNA"/>
</dbReference>
<feature type="compositionally biased region" description="Low complexity" evidence="1">
    <location>
        <begin position="131"/>
        <end position="147"/>
    </location>
</feature>
<evidence type="ECO:0000256" key="1">
    <source>
        <dbReference type="SAM" id="MobiDB-lite"/>
    </source>
</evidence>
<gene>
    <name evidence="2" type="ORF">PCOR1329_LOCUS58989</name>
</gene>
<feature type="region of interest" description="Disordered" evidence="1">
    <location>
        <begin position="597"/>
        <end position="631"/>
    </location>
</feature>
<feature type="region of interest" description="Disordered" evidence="1">
    <location>
        <begin position="131"/>
        <end position="159"/>
    </location>
</feature>
<evidence type="ECO:0000313" key="2">
    <source>
        <dbReference type="EMBL" id="CAK0873931.1"/>
    </source>
</evidence>
<feature type="compositionally biased region" description="Low complexity" evidence="1">
    <location>
        <begin position="273"/>
        <end position="285"/>
    </location>
</feature>
<feature type="compositionally biased region" description="Low complexity" evidence="1">
    <location>
        <begin position="735"/>
        <end position="748"/>
    </location>
</feature>
<feature type="region of interest" description="Disordered" evidence="1">
    <location>
        <begin position="313"/>
        <end position="344"/>
    </location>
</feature>
<proteinExistence type="predicted"/>
<evidence type="ECO:0000313" key="3">
    <source>
        <dbReference type="Proteomes" id="UP001189429"/>
    </source>
</evidence>
<feature type="compositionally biased region" description="Low complexity" evidence="1">
    <location>
        <begin position="235"/>
        <end position="247"/>
    </location>
</feature>
<organism evidence="2 3">
    <name type="scientific">Prorocentrum cordatum</name>
    <dbReference type="NCBI Taxonomy" id="2364126"/>
    <lineage>
        <taxon>Eukaryota</taxon>
        <taxon>Sar</taxon>
        <taxon>Alveolata</taxon>
        <taxon>Dinophyceae</taxon>
        <taxon>Prorocentrales</taxon>
        <taxon>Prorocentraceae</taxon>
        <taxon>Prorocentrum</taxon>
    </lineage>
</organism>
<protein>
    <recommendedName>
        <fullName evidence="4">Non-specific serine/threonine protein kinase</fullName>
    </recommendedName>
</protein>
<feature type="compositionally biased region" description="Pro residues" evidence="1">
    <location>
        <begin position="447"/>
        <end position="458"/>
    </location>
</feature>
<reference evidence="2" key="1">
    <citation type="submission" date="2023-10" db="EMBL/GenBank/DDBJ databases">
        <authorList>
            <person name="Chen Y."/>
            <person name="Shah S."/>
            <person name="Dougan E. K."/>
            <person name="Thang M."/>
            <person name="Chan C."/>
        </authorList>
    </citation>
    <scope>NUCLEOTIDE SEQUENCE [LARGE SCALE GENOMIC DNA]</scope>
</reference>
<feature type="compositionally biased region" description="Polar residues" evidence="1">
    <location>
        <begin position="619"/>
        <end position="631"/>
    </location>
</feature>
<dbReference type="Proteomes" id="UP001189429">
    <property type="component" value="Unassembled WGS sequence"/>
</dbReference>
<sequence length="855" mass="85217">MEGLPRDGGQDHGEALRQKFLELERHRLWQLGRRQRARCQGGPALGHSSSGPCLSGALDAVAGLPAPPRAEDEAFLSRVQAALATCRESLHTDLAEGECRSSKDALSQLRSTLRELYSHSPDALPELLAAAPASSSPRHAPEPARSSPSPPRRWRPDWRPGWPDATVPWLDACGEEPPSAVAARALGLPSGSEGQPGTPVLPGENLTPRSWTPGASSDQSLLHMAAPAGPPRAPAPGSAAGAARAAGWECSEDTLPASNGSSPPPGSGGSSSGGSEAEALCSSGSPVRAGSAGSPASTVAAPVETLRLWPSSDEAAPARDAGVAARAHASQPQELGATGDPIPSNLSRVSSAADTVVEILTPPWYVVGLPGAGGAAWPDTAAAARAAASTTAGKLCEEAVDDETTPEGFAGIADAIASATATAVECGEVTSERQQQIFADARVPSPLAAPPSGSPLPGPSRGAAAAAPPGHSAALGWASPGERHPGQAASARADAEEDLGGDDWLHGACEAAAEAVQPPREDGAKEARAPRAVRVVAPQQVRAVASPARALARSRTEVSVGSAAATLAAGGAPQPAPPLARAASAAAVGVHGGAGRPAAAEAAAQQRHGHAEATRPLRMTSSSSCDGRSFSQPGAVAPPVLGVLQAAPSPWEPSTGSVGAPVPLQMAVPVDGQRPRSRQPQGVQSAAALGLPLLCKVVAPQGVKSSTSRLCRGSAPQGLAALAAAISSPRETQSPRRAAVPPRAAAGPPQSPVQVALASPQASPRSPTASAPAPGVCRRASAWLGPEPCAAPSGASGRCPPGPPACVAAAAHAGVQFGVGAHTARPAAGSAGQRGRDRAIDAVPAGRLRRAPGGR</sequence>
<feature type="region of interest" description="Disordered" evidence="1">
    <location>
        <begin position="444"/>
        <end position="501"/>
    </location>
</feature>
<feature type="region of interest" description="Disordered" evidence="1">
    <location>
        <begin position="186"/>
        <end position="298"/>
    </location>
</feature>
<feature type="region of interest" description="Disordered" evidence="1">
    <location>
        <begin position="824"/>
        <end position="855"/>
    </location>
</feature>
<feature type="compositionally biased region" description="Low complexity" evidence="1">
    <location>
        <begin position="597"/>
        <end position="606"/>
    </location>
</feature>
<evidence type="ECO:0008006" key="4">
    <source>
        <dbReference type="Google" id="ProtNLM"/>
    </source>
</evidence>
<accession>A0ABN9VP85</accession>
<comment type="caution">
    <text evidence="2">The sequence shown here is derived from an EMBL/GenBank/DDBJ whole genome shotgun (WGS) entry which is preliminary data.</text>
</comment>
<feature type="compositionally biased region" description="Low complexity" evidence="1">
    <location>
        <begin position="758"/>
        <end position="774"/>
    </location>
</feature>
<feature type="compositionally biased region" description="Low complexity" evidence="1">
    <location>
        <begin position="459"/>
        <end position="476"/>
    </location>
</feature>
<feature type="compositionally biased region" description="Low complexity" evidence="1">
    <location>
        <begin position="318"/>
        <end position="329"/>
    </location>
</feature>
<keyword evidence="3" id="KW-1185">Reference proteome</keyword>
<feature type="compositionally biased region" description="Polar residues" evidence="1">
    <location>
        <begin position="207"/>
        <end position="220"/>
    </location>
</feature>
<name>A0ABN9VP85_9DINO</name>